<comment type="caution">
    <text evidence="3">The sequence shown here is derived from an EMBL/GenBank/DDBJ whole genome shotgun (WGS) entry which is preliminary data.</text>
</comment>
<name>A0ABD6CEX2_9EURY</name>
<evidence type="ECO:0000313" key="4">
    <source>
        <dbReference type="Proteomes" id="UP001597119"/>
    </source>
</evidence>
<protein>
    <submittedName>
        <fullName evidence="3">DUF58 domain-containing protein</fullName>
    </submittedName>
</protein>
<keyword evidence="4" id="KW-1185">Reference proteome</keyword>
<reference evidence="3 4" key="1">
    <citation type="journal article" date="2019" name="Int. J. Syst. Evol. Microbiol.">
        <title>The Global Catalogue of Microorganisms (GCM) 10K type strain sequencing project: providing services to taxonomists for standard genome sequencing and annotation.</title>
        <authorList>
            <consortium name="The Broad Institute Genomics Platform"/>
            <consortium name="The Broad Institute Genome Sequencing Center for Infectious Disease"/>
            <person name="Wu L."/>
            <person name="Ma J."/>
        </authorList>
    </citation>
    <scope>NUCLEOTIDE SEQUENCE [LARGE SCALE GENOMIC DNA]</scope>
    <source>
        <strain evidence="3 4">CGMCC 1.12125</strain>
    </source>
</reference>
<dbReference type="PANTHER" id="PTHR34351:SF1">
    <property type="entry name" value="SLR1927 PROTEIN"/>
    <property type="match status" value="1"/>
</dbReference>
<sequence length="333" mass="34442">MTLRPTVRGVGVAVVAGGAIGMASAAGPRALNAIAAPALVALLAGAVQIILADVPDVDRSAPAAGFAGERRTVTLDVAGSGVARLTDRLPGGVAAVSPAVKATLPATVSYEVELRSRGEWTLGPPEIVMTDVLGLFVRTATPEATTTALVYPDVYDLRGDDAFAGLFTHGTSNDRQAFDSIREYAPGDPLRDVHWKSSAKREADELVVKQFVAEETTEEFHVVASAAPGHADAMASGAASVALLGLQAGLSVAVTCPAGEVQPGRGDAHRRHVLELLARTEAGDVRKQARERADAAVTADGDGVIVTVGDQEHALDVEPERRRTAVADGGDRR</sequence>
<feature type="region of interest" description="Disordered" evidence="1">
    <location>
        <begin position="313"/>
        <end position="333"/>
    </location>
</feature>
<accession>A0ABD6CEX2</accession>
<dbReference type="PANTHER" id="PTHR34351">
    <property type="entry name" value="SLR1927 PROTEIN-RELATED"/>
    <property type="match status" value="1"/>
</dbReference>
<gene>
    <name evidence="3" type="ORF">ACFR9U_13000</name>
</gene>
<dbReference type="AlphaFoldDB" id="A0ABD6CEX2"/>
<evidence type="ECO:0000256" key="1">
    <source>
        <dbReference type="SAM" id="MobiDB-lite"/>
    </source>
</evidence>
<organism evidence="3 4">
    <name type="scientific">Halorientalis brevis</name>
    <dbReference type="NCBI Taxonomy" id="1126241"/>
    <lineage>
        <taxon>Archaea</taxon>
        <taxon>Methanobacteriati</taxon>
        <taxon>Methanobacteriota</taxon>
        <taxon>Stenosarchaea group</taxon>
        <taxon>Halobacteria</taxon>
        <taxon>Halobacteriales</taxon>
        <taxon>Haloarculaceae</taxon>
        <taxon>Halorientalis</taxon>
    </lineage>
</organism>
<dbReference type="InterPro" id="IPR002881">
    <property type="entry name" value="DUF58"/>
</dbReference>
<dbReference type="Pfam" id="PF01882">
    <property type="entry name" value="DUF58"/>
    <property type="match status" value="1"/>
</dbReference>
<proteinExistence type="predicted"/>
<dbReference type="Proteomes" id="UP001597119">
    <property type="component" value="Unassembled WGS sequence"/>
</dbReference>
<feature type="domain" description="DUF58" evidence="2">
    <location>
        <begin position="181"/>
        <end position="302"/>
    </location>
</feature>
<evidence type="ECO:0000259" key="2">
    <source>
        <dbReference type="Pfam" id="PF01882"/>
    </source>
</evidence>
<dbReference type="EMBL" id="JBHUDJ010000006">
    <property type="protein sequence ID" value="MFD1587899.1"/>
    <property type="molecule type" value="Genomic_DNA"/>
</dbReference>
<dbReference type="RefSeq" id="WP_247380456.1">
    <property type="nucleotide sequence ID" value="NZ_JALLGV010000008.1"/>
</dbReference>
<evidence type="ECO:0000313" key="3">
    <source>
        <dbReference type="EMBL" id="MFD1587899.1"/>
    </source>
</evidence>